<keyword evidence="2" id="KW-0813">Transport</keyword>
<dbReference type="SMART" id="SM00918">
    <property type="entry name" value="Lig_chan-Glu_bd"/>
    <property type="match status" value="1"/>
</dbReference>
<dbReference type="PANTHER" id="PTHR24113:SF12">
    <property type="entry name" value="RAN GTPASE-ACTIVATING PROTEIN 1"/>
    <property type="match status" value="1"/>
</dbReference>
<dbReference type="GO" id="GO:0015276">
    <property type="term" value="F:ligand-gated monoatomic ion channel activity"/>
    <property type="evidence" value="ECO:0007669"/>
    <property type="project" value="InterPro"/>
</dbReference>
<evidence type="ECO:0000256" key="9">
    <source>
        <dbReference type="ARBA" id="ARBA00023136"/>
    </source>
</evidence>
<dbReference type="GO" id="GO:0005829">
    <property type="term" value="C:cytosol"/>
    <property type="evidence" value="ECO:0007669"/>
    <property type="project" value="TreeGrafter"/>
</dbReference>
<dbReference type="InterPro" id="IPR001828">
    <property type="entry name" value="ANF_lig-bd_rcpt"/>
</dbReference>
<protein>
    <recommendedName>
        <fullName evidence="15">Ionotropic glutamate receptor L-glutamate and glycine-binding domain-containing protein</fullName>
    </recommendedName>
</protein>
<evidence type="ECO:0000256" key="6">
    <source>
        <dbReference type="ARBA" id="ARBA00022737"/>
    </source>
</evidence>
<dbReference type="GO" id="GO:0048471">
    <property type="term" value="C:perinuclear region of cytoplasm"/>
    <property type="evidence" value="ECO:0007669"/>
    <property type="project" value="TreeGrafter"/>
</dbReference>
<organism evidence="16">
    <name type="scientific">Dendroctonus ponderosae</name>
    <name type="common">Mountain pine beetle</name>
    <dbReference type="NCBI Taxonomy" id="77166"/>
    <lineage>
        <taxon>Eukaryota</taxon>
        <taxon>Metazoa</taxon>
        <taxon>Ecdysozoa</taxon>
        <taxon>Arthropoda</taxon>
        <taxon>Hexapoda</taxon>
        <taxon>Insecta</taxon>
        <taxon>Pterygota</taxon>
        <taxon>Neoptera</taxon>
        <taxon>Endopterygota</taxon>
        <taxon>Coleoptera</taxon>
        <taxon>Polyphaga</taxon>
        <taxon>Cucujiformia</taxon>
        <taxon>Curculionidae</taxon>
        <taxon>Scolytinae</taxon>
        <taxon>Dendroctonus</taxon>
    </lineage>
</organism>
<evidence type="ECO:0000256" key="2">
    <source>
        <dbReference type="ARBA" id="ARBA00022448"/>
    </source>
</evidence>
<dbReference type="GO" id="GO:0005096">
    <property type="term" value="F:GTPase activator activity"/>
    <property type="evidence" value="ECO:0007669"/>
    <property type="project" value="UniProtKB-KW"/>
</dbReference>
<dbReference type="GO" id="GO:0005634">
    <property type="term" value="C:nucleus"/>
    <property type="evidence" value="ECO:0007669"/>
    <property type="project" value="TreeGrafter"/>
</dbReference>
<dbReference type="EMBL" id="KB741239">
    <property type="protein sequence ID" value="ENN72128.1"/>
    <property type="molecule type" value="Genomic_DNA"/>
</dbReference>
<sequence>MSQKLFSEVDPIDELVQIASKLETETALIYDAVNMFSEILNKMTILEPPDTLDCQQATNGWPLGYTLVNLLKTSSYRGLTGLIEFNNEGHRSTFDLQVYEIKEGGIINIAAYNSSKAELKVTRVEDYSYPNVTGDMRNQTFTVIISLTEPYGMLKETPENLEGNQMYEGFAIDLIHELSLLEGFNYTFIVQLDGSNGNKVDNHWTGMIGAVIDGNAIEAYGPSSETTELISEAARRILAEDFKWDKQRCPSLQELCLRALAKHFKKTPLLKQLPCQNRIFLLDILSLQLPLELTIPVIHEERYWERRYTKVFKYTLRRKPEGWTWKGLYLERHCQQLMEQAQPQYNDEEAMDEILTLCSPYVSRLFIEQLQSWKPPLTMKKEDIPEVWPIDHINLLPVFKKLNKIQELDIIFGVKNAGEDFRFEMFKLSLQDGQRLGKAVQELPKIQSLRIHRSSLEFEHCQALVQGLVNSKWSSLVELDLSHCLIGNPGALCVAFLLQKFPGLKILNLTNNGIGKIGTEGLGFALLQNPGLQDLNLRLNPLGIDGTMGILSALVRISWPQRLSMAACMFDEDTALKVAQMIKLNDALERLDVSANYFGEAVGEALVDAVESNSTIQWLDVRETDISPQQKEQVEECLLRNREEALKRKQAEMEGNNQEQEAETFTFEYEQ</sequence>
<dbReference type="OrthoDB" id="341587at2759"/>
<dbReference type="SUPFAM" id="SSF52047">
    <property type="entry name" value="RNI-like"/>
    <property type="match status" value="1"/>
</dbReference>
<keyword evidence="6" id="KW-0677">Repeat</keyword>
<dbReference type="Gene3D" id="3.40.50.2300">
    <property type="match status" value="2"/>
</dbReference>
<feature type="non-terminal residue" evidence="16">
    <location>
        <position position="1"/>
    </location>
</feature>
<evidence type="ECO:0000256" key="1">
    <source>
        <dbReference type="ARBA" id="ARBA00004141"/>
    </source>
</evidence>
<evidence type="ECO:0000256" key="7">
    <source>
        <dbReference type="ARBA" id="ARBA00022989"/>
    </source>
</evidence>
<dbReference type="SUPFAM" id="SSF53822">
    <property type="entry name" value="Periplasmic binding protein-like I"/>
    <property type="match status" value="1"/>
</dbReference>
<evidence type="ECO:0000256" key="13">
    <source>
        <dbReference type="ARBA" id="ARBA00023303"/>
    </source>
</evidence>
<dbReference type="EMBL" id="KB632275">
    <property type="protein sequence ID" value="ERL91102.1"/>
    <property type="molecule type" value="Genomic_DNA"/>
</dbReference>
<evidence type="ECO:0000313" key="17">
    <source>
        <dbReference type="EMBL" id="ERL91102.1"/>
    </source>
</evidence>
<dbReference type="InterPro" id="IPR019594">
    <property type="entry name" value="Glu/Gly-bd"/>
</dbReference>
<dbReference type="Gene3D" id="3.40.190.10">
    <property type="entry name" value="Periplasmic binding protein-like II"/>
    <property type="match status" value="1"/>
</dbReference>
<feature type="region of interest" description="Disordered" evidence="14">
    <location>
        <begin position="649"/>
        <end position="671"/>
    </location>
</feature>
<dbReference type="Gene3D" id="3.80.10.10">
    <property type="entry name" value="Ribonuclease Inhibitor"/>
    <property type="match status" value="1"/>
</dbReference>
<keyword evidence="9" id="KW-0472">Membrane</keyword>
<dbReference type="GO" id="GO:0006913">
    <property type="term" value="P:nucleocytoplasmic transport"/>
    <property type="evidence" value="ECO:0007669"/>
    <property type="project" value="TreeGrafter"/>
</dbReference>
<dbReference type="AlphaFoldDB" id="N6T3I0"/>
<keyword evidence="8" id="KW-0406">Ion transport</keyword>
<dbReference type="Pfam" id="PF10613">
    <property type="entry name" value="Lig_chan-Glu_bd"/>
    <property type="match status" value="1"/>
</dbReference>
<evidence type="ECO:0000256" key="12">
    <source>
        <dbReference type="ARBA" id="ARBA00023286"/>
    </source>
</evidence>
<dbReference type="HOGENOM" id="CLU_409558_0_0_1"/>
<dbReference type="InterPro" id="IPR027038">
    <property type="entry name" value="RanGap"/>
</dbReference>
<evidence type="ECO:0000313" key="16">
    <source>
        <dbReference type="EMBL" id="ENN72128.1"/>
    </source>
</evidence>
<accession>N6T3I0</accession>
<evidence type="ECO:0000313" key="18">
    <source>
        <dbReference type="Proteomes" id="UP000030742"/>
    </source>
</evidence>
<comment type="subcellular location">
    <subcellularLocation>
        <location evidence="1">Membrane</location>
        <topology evidence="1">Multi-pass membrane protein</topology>
    </subcellularLocation>
</comment>
<keyword evidence="7" id="KW-1133">Transmembrane helix</keyword>
<reference evidence="16 18" key="1">
    <citation type="journal article" date="2013" name="Genome Biol.">
        <title>Draft genome of the mountain pine beetle, Dendroctonus ponderosae Hopkins, a major forest pest.</title>
        <authorList>
            <person name="Keeling C.I."/>
            <person name="Yuen M.M."/>
            <person name="Liao N.Y."/>
            <person name="Docking T.R."/>
            <person name="Chan S.K."/>
            <person name="Taylor G.A."/>
            <person name="Palmquist D.L."/>
            <person name="Jackman S.D."/>
            <person name="Nguyen A."/>
            <person name="Li M."/>
            <person name="Henderson H."/>
            <person name="Janes J.K."/>
            <person name="Zhao Y."/>
            <person name="Pandoh P."/>
            <person name="Moore R."/>
            <person name="Sperling F.A."/>
            <person name="Huber D.P."/>
            <person name="Birol I."/>
            <person name="Jones S.J."/>
            <person name="Bohlmann J."/>
        </authorList>
    </citation>
    <scope>NUCLEOTIDE SEQUENCE</scope>
</reference>
<feature type="domain" description="Ionotropic glutamate receptor L-glutamate and glycine-binding" evidence="15">
    <location>
        <begin position="150"/>
        <end position="213"/>
    </location>
</feature>
<keyword evidence="10" id="KW-0675">Receptor</keyword>
<dbReference type="STRING" id="77166.N6T3I0"/>
<dbReference type="InterPro" id="IPR032675">
    <property type="entry name" value="LRR_dom_sf"/>
</dbReference>
<evidence type="ECO:0000256" key="5">
    <source>
        <dbReference type="ARBA" id="ARBA00022692"/>
    </source>
</evidence>
<evidence type="ECO:0000256" key="4">
    <source>
        <dbReference type="ARBA" id="ARBA00022614"/>
    </source>
</evidence>
<dbReference type="InterPro" id="IPR028082">
    <property type="entry name" value="Peripla_BP_I"/>
</dbReference>
<evidence type="ECO:0000256" key="11">
    <source>
        <dbReference type="ARBA" id="ARBA00023180"/>
    </source>
</evidence>
<evidence type="ECO:0000256" key="10">
    <source>
        <dbReference type="ARBA" id="ARBA00023170"/>
    </source>
</evidence>
<dbReference type="Pfam" id="PF01094">
    <property type="entry name" value="ANF_receptor"/>
    <property type="match status" value="1"/>
</dbReference>
<evidence type="ECO:0000256" key="14">
    <source>
        <dbReference type="SAM" id="MobiDB-lite"/>
    </source>
</evidence>
<keyword evidence="5" id="KW-0812">Transmembrane</keyword>
<evidence type="ECO:0000256" key="8">
    <source>
        <dbReference type="ARBA" id="ARBA00023065"/>
    </source>
</evidence>
<gene>
    <name evidence="17" type="ORF">D910_08444</name>
    <name evidence="16" type="ORF">YQE_11187</name>
</gene>
<evidence type="ECO:0000256" key="3">
    <source>
        <dbReference type="ARBA" id="ARBA00022468"/>
    </source>
</evidence>
<keyword evidence="13" id="KW-0407">Ion channel</keyword>
<evidence type="ECO:0000259" key="15">
    <source>
        <dbReference type="SMART" id="SM00918"/>
    </source>
</evidence>
<dbReference type="GO" id="GO:0016020">
    <property type="term" value="C:membrane"/>
    <property type="evidence" value="ECO:0007669"/>
    <property type="project" value="UniProtKB-SubCell"/>
</dbReference>
<dbReference type="PANTHER" id="PTHR24113">
    <property type="entry name" value="RAN GTPASE-ACTIVATING PROTEIN 1"/>
    <property type="match status" value="1"/>
</dbReference>
<keyword evidence="12" id="KW-1071">Ligand-gated ion channel</keyword>
<name>N6T3I0_DENPD</name>
<dbReference type="SUPFAM" id="SSF53850">
    <property type="entry name" value="Periplasmic binding protein-like II"/>
    <property type="match status" value="1"/>
</dbReference>
<keyword evidence="4" id="KW-0433">Leucine-rich repeat</keyword>
<dbReference type="Proteomes" id="UP000030742">
    <property type="component" value="Unassembled WGS sequence"/>
</dbReference>
<keyword evidence="11" id="KW-0325">Glycoprotein</keyword>
<keyword evidence="3" id="KW-0343">GTPase activation</keyword>
<dbReference type="SMART" id="SM00368">
    <property type="entry name" value="LRR_RI"/>
    <property type="match status" value="5"/>
</dbReference>
<proteinExistence type="predicted"/>
<dbReference type="GO" id="GO:0031267">
    <property type="term" value="F:small GTPase binding"/>
    <property type="evidence" value="ECO:0007669"/>
    <property type="project" value="TreeGrafter"/>
</dbReference>